<dbReference type="Gene3D" id="3.10.610.10">
    <property type="entry name" value="GSPII I/J protein-like"/>
    <property type="match status" value="1"/>
</dbReference>
<accession>A0ABS7EG01</accession>
<dbReference type="InterPro" id="IPR045584">
    <property type="entry name" value="Pilin-like"/>
</dbReference>
<dbReference type="InterPro" id="IPR010055">
    <property type="entry name" value="T2SS_protein-GspJ"/>
</dbReference>
<dbReference type="SUPFAM" id="SSF54523">
    <property type="entry name" value="Pili subunits"/>
    <property type="match status" value="1"/>
</dbReference>
<dbReference type="InterPro" id="IPR051621">
    <property type="entry name" value="T2SS_protein_J"/>
</dbReference>
<evidence type="ECO:0000256" key="8">
    <source>
        <dbReference type="ARBA" id="ARBA00022989"/>
    </source>
</evidence>
<evidence type="ECO:0000256" key="5">
    <source>
        <dbReference type="ARBA" id="ARBA00022481"/>
    </source>
</evidence>
<comment type="caution">
    <text evidence="11">The sequence shown here is derived from an EMBL/GenBank/DDBJ whole genome shotgun (WGS) entry which is preliminary data.</text>
</comment>
<name>A0ABS7EG01_9GAMM</name>
<dbReference type="Proteomes" id="UP001166251">
    <property type="component" value="Unassembled WGS sequence"/>
</dbReference>
<keyword evidence="5" id="KW-0488">Methylation</keyword>
<dbReference type="PANTHER" id="PTHR39583">
    <property type="entry name" value="TYPE II SECRETION SYSTEM PROTEIN J-RELATED"/>
    <property type="match status" value="1"/>
</dbReference>
<sequence>MSQRGFTLLEILVAVAIFSVIGIASFSTLTTVQKADHASAQHSEKFERLQRAMWIMERDFMQASVRQVRLNGEAPSTTIFSHEAGRGETESDTMAFTRVGWTNPFNQLPRGEVQGVAYRVEEEQFQRVYQLYPDQDQGEEPKVRVLLDGVEWFKVQFYVDKAWVESWNRPKELPEAIEVTISSKEFGEIRRVFLMTGAKLEQATATTT</sequence>
<dbReference type="InterPro" id="IPR012902">
    <property type="entry name" value="N_methyl_site"/>
</dbReference>
<evidence type="ECO:0000256" key="3">
    <source>
        <dbReference type="ARBA" id="ARBA00021539"/>
    </source>
</evidence>
<evidence type="ECO:0000256" key="2">
    <source>
        <dbReference type="ARBA" id="ARBA00011084"/>
    </source>
</evidence>
<evidence type="ECO:0000256" key="9">
    <source>
        <dbReference type="ARBA" id="ARBA00023136"/>
    </source>
</evidence>
<gene>
    <name evidence="11" type="primary">gspJ</name>
    <name evidence="11" type="ORF">K0504_09460</name>
</gene>
<keyword evidence="8 10" id="KW-1133">Transmembrane helix</keyword>
<evidence type="ECO:0000313" key="11">
    <source>
        <dbReference type="EMBL" id="MBW8191262.1"/>
    </source>
</evidence>
<dbReference type="PROSITE" id="PS00409">
    <property type="entry name" value="PROKAR_NTER_METHYL"/>
    <property type="match status" value="1"/>
</dbReference>
<dbReference type="PANTHER" id="PTHR39583:SF2">
    <property type="entry name" value="TYPE II SECRETION SYSTEM PROTEIN J"/>
    <property type="match status" value="1"/>
</dbReference>
<proteinExistence type="inferred from homology"/>
<protein>
    <recommendedName>
        <fullName evidence="3">Type II secretion system protein J</fullName>
    </recommendedName>
</protein>
<keyword evidence="6" id="KW-0997">Cell inner membrane</keyword>
<comment type="subcellular location">
    <subcellularLocation>
        <location evidence="1">Cell inner membrane</location>
        <topology evidence="1">Single-pass membrane protein</topology>
    </subcellularLocation>
</comment>
<dbReference type="Gene3D" id="2.10.70.20">
    <property type="entry name" value="gspk-gspi-gspj complex like domains"/>
    <property type="match status" value="1"/>
</dbReference>
<evidence type="ECO:0000256" key="1">
    <source>
        <dbReference type="ARBA" id="ARBA00004377"/>
    </source>
</evidence>
<dbReference type="Pfam" id="PF07963">
    <property type="entry name" value="N_methyl"/>
    <property type="match status" value="1"/>
</dbReference>
<keyword evidence="7 10" id="KW-0812">Transmembrane</keyword>
<keyword evidence="9 10" id="KW-0472">Membrane</keyword>
<dbReference type="EMBL" id="JAHZSS010000009">
    <property type="protein sequence ID" value="MBW8191262.1"/>
    <property type="molecule type" value="Genomic_DNA"/>
</dbReference>
<evidence type="ECO:0000313" key="12">
    <source>
        <dbReference type="Proteomes" id="UP001166251"/>
    </source>
</evidence>
<keyword evidence="12" id="KW-1185">Reference proteome</keyword>
<feature type="transmembrane region" description="Helical" evidence="10">
    <location>
        <begin position="7"/>
        <end position="29"/>
    </location>
</feature>
<evidence type="ECO:0000256" key="7">
    <source>
        <dbReference type="ARBA" id="ARBA00022692"/>
    </source>
</evidence>
<evidence type="ECO:0000256" key="10">
    <source>
        <dbReference type="SAM" id="Phobius"/>
    </source>
</evidence>
<keyword evidence="4" id="KW-1003">Cell membrane</keyword>
<comment type="similarity">
    <text evidence="2">Belongs to the GSP J family.</text>
</comment>
<dbReference type="NCBIfam" id="TIGR01711">
    <property type="entry name" value="gspJ"/>
    <property type="match status" value="1"/>
</dbReference>
<dbReference type="NCBIfam" id="TIGR02532">
    <property type="entry name" value="IV_pilin_GFxxxE"/>
    <property type="match status" value="1"/>
</dbReference>
<dbReference type="Pfam" id="PF11612">
    <property type="entry name" value="T2SSJ"/>
    <property type="match status" value="1"/>
</dbReference>
<reference evidence="11" key="1">
    <citation type="submission" date="2021-07" db="EMBL/GenBank/DDBJ databases">
        <title>Neiella marina sp. nov., isolated from the intestinal content of sea cucumber Apostichopus japonicus.</title>
        <authorList>
            <person name="Bai X."/>
        </authorList>
    </citation>
    <scope>NUCLEOTIDE SEQUENCE</scope>
    <source>
        <strain evidence="11">126</strain>
    </source>
</reference>
<evidence type="ECO:0000256" key="6">
    <source>
        <dbReference type="ARBA" id="ARBA00022519"/>
    </source>
</evidence>
<organism evidence="11 12">
    <name type="scientific">Neiella holothuriorum</name>
    <dbReference type="NCBI Taxonomy" id="2870530"/>
    <lineage>
        <taxon>Bacteria</taxon>
        <taxon>Pseudomonadati</taxon>
        <taxon>Pseudomonadota</taxon>
        <taxon>Gammaproteobacteria</taxon>
        <taxon>Alteromonadales</taxon>
        <taxon>Echinimonadaceae</taxon>
        <taxon>Neiella</taxon>
    </lineage>
</organism>
<evidence type="ECO:0000256" key="4">
    <source>
        <dbReference type="ARBA" id="ARBA00022475"/>
    </source>
</evidence>
<dbReference type="RefSeq" id="WP_220103940.1">
    <property type="nucleotide sequence ID" value="NZ_JAHZSS010000009.1"/>
</dbReference>